<dbReference type="AlphaFoldDB" id="A0A7K1LT52"/>
<dbReference type="EMBL" id="VJVW01000061">
    <property type="protein sequence ID" value="MUP43992.1"/>
    <property type="molecule type" value="Genomic_DNA"/>
</dbReference>
<reference evidence="1 2" key="1">
    <citation type="submission" date="2019-07" db="EMBL/GenBank/DDBJ databases">
        <title>Gramella aestuarii sp. nov., isolated from a tidal flat, and emended description of Gramella echinicola.</title>
        <authorList>
            <person name="Liu L."/>
        </authorList>
    </citation>
    <scope>NUCLEOTIDE SEQUENCE [LARGE SCALE GENOMIC DNA]</scope>
    <source>
        <strain evidence="1 2">BS12</strain>
    </source>
</reference>
<accession>A0A7K1LT52</accession>
<organism evidence="1 2">
    <name type="scientific">Christiangramia aestuarii</name>
    <dbReference type="NCBI Taxonomy" id="1028746"/>
    <lineage>
        <taxon>Bacteria</taxon>
        <taxon>Pseudomonadati</taxon>
        <taxon>Bacteroidota</taxon>
        <taxon>Flavobacteriia</taxon>
        <taxon>Flavobacteriales</taxon>
        <taxon>Flavobacteriaceae</taxon>
        <taxon>Christiangramia</taxon>
    </lineage>
</organism>
<keyword evidence="2" id="KW-1185">Reference proteome</keyword>
<evidence type="ECO:0000313" key="1">
    <source>
        <dbReference type="EMBL" id="MUP43992.1"/>
    </source>
</evidence>
<protein>
    <submittedName>
        <fullName evidence="1">Uncharacterized protein</fullName>
    </submittedName>
</protein>
<evidence type="ECO:0000313" key="2">
    <source>
        <dbReference type="Proteomes" id="UP000460416"/>
    </source>
</evidence>
<dbReference type="Proteomes" id="UP000460416">
    <property type="component" value="Unassembled WGS sequence"/>
</dbReference>
<sequence length="105" mass="11872">MLITAHGGRTEFYVYQGIDAQYVYNAARNVEVATWMLATRKDDKGAPLLLSNALTDDASNLSYAREFAKIVARLDLLAEVLGERYRRISVNYAQGLLFMHFLPVQ</sequence>
<proteinExistence type="predicted"/>
<gene>
    <name evidence="1" type="ORF">FLP08_15575</name>
</gene>
<comment type="caution">
    <text evidence="1">The sequence shown here is derived from an EMBL/GenBank/DDBJ whole genome shotgun (WGS) entry which is preliminary data.</text>
</comment>
<name>A0A7K1LT52_9FLAO</name>
<feature type="non-terminal residue" evidence="1">
    <location>
        <position position="1"/>
    </location>
</feature>